<keyword evidence="4" id="KW-1185">Reference proteome</keyword>
<evidence type="ECO:0000313" key="4">
    <source>
        <dbReference type="Proteomes" id="UP000609879"/>
    </source>
</evidence>
<evidence type="ECO:0000256" key="1">
    <source>
        <dbReference type="ARBA" id="ARBA00023002"/>
    </source>
</evidence>
<dbReference type="EMBL" id="BOMI01000081">
    <property type="protein sequence ID" value="GID75526.1"/>
    <property type="molecule type" value="Genomic_DNA"/>
</dbReference>
<feature type="domain" description="NADP-dependent oxidoreductase" evidence="2">
    <location>
        <begin position="12"/>
        <end position="265"/>
    </location>
</feature>
<dbReference type="Gene3D" id="3.20.20.100">
    <property type="entry name" value="NADP-dependent oxidoreductase domain"/>
    <property type="match status" value="1"/>
</dbReference>
<name>A0ABQ3Y6A5_9ACTN</name>
<dbReference type="PANTHER" id="PTHR43625:SF40">
    <property type="entry name" value="ALDO-KETO REDUCTASE YAKC [NADP(+)]"/>
    <property type="match status" value="1"/>
</dbReference>
<dbReference type="SUPFAM" id="SSF51430">
    <property type="entry name" value="NAD(P)-linked oxidoreductase"/>
    <property type="match status" value="1"/>
</dbReference>
<dbReference type="Pfam" id="PF00248">
    <property type="entry name" value="Aldo_ket_red"/>
    <property type="match status" value="1"/>
</dbReference>
<comment type="caution">
    <text evidence="3">The sequence shown here is derived from an EMBL/GenBank/DDBJ whole genome shotgun (WGS) entry which is preliminary data.</text>
</comment>
<dbReference type="InterPro" id="IPR036812">
    <property type="entry name" value="NAD(P)_OxRdtase_dom_sf"/>
</dbReference>
<dbReference type="InterPro" id="IPR023210">
    <property type="entry name" value="NADP_OxRdtase_dom"/>
</dbReference>
<keyword evidence="1" id="KW-0560">Oxidoreductase</keyword>
<proteinExistence type="predicted"/>
<evidence type="ECO:0000259" key="2">
    <source>
        <dbReference type="Pfam" id="PF00248"/>
    </source>
</evidence>
<accession>A0ABQ3Y6A5</accession>
<dbReference type="PRINTS" id="PR00069">
    <property type="entry name" value="ALDKETRDTASE"/>
</dbReference>
<evidence type="ECO:0000313" key="3">
    <source>
        <dbReference type="EMBL" id="GID75526.1"/>
    </source>
</evidence>
<dbReference type="InterPro" id="IPR050791">
    <property type="entry name" value="Aldo-Keto_reductase"/>
</dbReference>
<dbReference type="PANTHER" id="PTHR43625">
    <property type="entry name" value="AFLATOXIN B1 ALDEHYDE REDUCTASE"/>
    <property type="match status" value="1"/>
</dbReference>
<gene>
    <name evidence="3" type="ORF">Ade02nite_41670</name>
</gene>
<sequence length="267" mass="28444">MRLTPCRDTSIAVKVVRRAVELGVNHIDTAAFYFSPGGILDVGDGPVRYAAELIRAALTPYPRGLVLATKVGPVALPSGEWTVAETAAQLRAQVEENLRRLGVDRLDVVNLRLTRRGGSVAERWAALAEMRQEGLIRHLGLSNATLDQVDEASAIAPVVGVQNSFALDLRRDHDLVRECAARGIAFVPFFAIAGPRREAGATTDHDEAVRKVAAAHGATPQQVRLAWTLHQGPNVLAIPGTGSEEHLIENVAAGGLRLTAGDLAALS</sequence>
<reference evidence="3 4" key="1">
    <citation type="submission" date="2021-01" db="EMBL/GenBank/DDBJ databases">
        <title>Whole genome shotgun sequence of Actinoplanes deccanensis NBRC 13994.</title>
        <authorList>
            <person name="Komaki H."/>
            <person name="Tamura T."/>
        </authorList>
    </citation>
    <scope>NUCLEOTIDE SEQUENCE [LARGE SCALE GENOMIC DNA]</scope>
    <source>
        <strain evidence="3 4">NBRC 13994</strain>
    </source>
</reference>
<protein>
    <submittedName>
        <fullName evidence="3">Oxidoreductase</fullName>
    </submittedName>
</protein>
<organism evidence="3 4">
    <name type="scientific">Paractinoplanes deccanensis</name>
    <dbReference type="NCBI Taxonomy" id="113561"/>
    <lineage>
        <taxon>Bacteria</taxon>
        <taxon>Bacillati</taxon>
        <taxon>Actinomycetota</taxon>
        <taxon>Actinomycetes</taxon>
        <taxon>Micromonosporales</taxon>
        <taxon>Micromonosporaceae</taxon>
        <taxon>Paractinoplanes</taxon>
    </lineage>
</organism>
<dbReference type="CDD" id="cd19088">
    <property type="entry name" value="AKR_AKR13B1"/>
    <property type="match status" value="1"/>
</dbReference>
<dbReference type="Proteomes" id="UP000609879">
    <property type="component" value="Unassembled WGS sequence"/>
</dbReference>
<dbReference type="InterPro" id="IPR020471">
    <property type="entry name" value="AKR"/>
</dbReference>